<dbReference type="Proteomes" id="UP000711614">
    <property type="component" value="Unassembled WGS sequence"/>
</dbReference>
<evidence type="ECO:0000256" key="1">
    <source>
        <dbReference type="SAM" id="Phobius"/>
    </source>
</evidence>
<keyword evidence="1" id="KW-0812">Transmembrane</keyword>
<gene>
    <name evidence="2" type="ORF">JOF48_000545</name>
</gene>
<name>A0ABS4YSH5_9MICC</name>
<sequence length="121" mass="13342">MTDSPGTPAPHGEALAPQRSQLTGAVTTLVAWVAVILPIILMAVTIFAEIMRPDQGMWTARNLSLMFLGALLLFCMIAFPQFLGNAVRFREKAMWRSAIITGIPTVAVMVYFIFRWMANLG</sequence>
<accession>A0ABS4YSH5</accession>
<protein>
    <submittedName>
        <fullName evidence="2">Uncharacterized protein</fullName>
    </submittedName>
</protein>
<feature type="transmembrane region" description="Helical" evidence="1">
    <location>
        <begin position="95"/>
        <end position="114"/>
    </location>
</feature>
<proteinExistence type="predicted"/>
<comment type="caution">
    <text evidence="2">The sequence shown here is derived from an EMBL/GenBank/DDBJ whole genome shotgun (WGS) entry which is preliminary data.</text>
</comment>
<keyword evidence="1" id="KW-0472">Membrane</keyword>
<organism evidence="2 3">
    <name type="scientific">Arthrobacter stackebrandtii</name>
    <dbReference type="NCBI Taxonomy" id="272161"/>
    <lineage>
        <taxon>Bacteria</taxon>
        <taxon>Bacillati</taxon>
        <taxon>Actinomycetota</taxon>
        <taxon>Actinomycetes</taxon>
        <taxon>Micrococcales</taxon>
        <taxon>Micrococcaceae</taxon>
        <taxon>Arthrobacter</taxon>
    </lineage>
</organism>
<dbReference type="RefSeq" id="WP_209677068.1">
    <property type="nucleotide sequence ID" value="NZ_JAGIOI010000001.1"/>
</dbReference>
<feature type="transmembrane region" description="Helical" evidence="1">
    <location>
        <begin position="63"/>
        <end position="83"/>
    </location>
</feature>
<keyword evidence="3" id="KW-1185">Reference proteome</keyword>
<dbReference type="EMBL" id="JAGIOI010000001">
    <property type="protein sequence ID" value="MBP2411746.1"/>
    <property type="molecule type" value="Genomic_DNA"/>
</dbReference>
<feature type="transmembrane region" description="Helical" evidence="1">
    <location>
        <begin position="29"/>
        <end position="51"/>
    </location>
</feature>
<evidence type="ECO:0000313" key="2">
    <source>
        <dbReference type="EMBL" id="MBP2411746.1"/>
    </source>
</evidence>
<evidence type="ECO:0000313" key="3">
    <source>
        <dbReference type="Proteomes" id="UP000711614"/>
    </source>
</evidence>
<reference evidence="2 3" key="1">
    <citation type="submission" date="2021-03" db="EMBL/GenBank/DDBJ databases">
        <title>Sequencing the genomes of 1000 actinobacteria strains.</title>
        <authorList>
            <person name="Klenk H.-P."/>
        </authorList>
    </citation>
    <scope>NUCLEOTIDE SEQUENCE [LARGE SCALE GENOMIC DNA]</scope>
    <source>
        <strain evidence="2 3">DSM 16005</strain>
    </source>
</reference>
<keyword evidence="1" id="KW-1133">Transmembrane helix</keyword>